<sequence length="287" mass="31433">MGETGTTEPAGKVPNHLVGVIVTWRAITHQGLTRSQNEDAHWVTHVVEGTTGTESASRYVFVVADGLGGHRGGAVASRMAIKAIKEEIHSWHGGNAERTIERAIQKANQKIFCVAQTDPELFQKMQTTITLVVLENDSLVCGHVGDCRLYRMREGQVNVLSRDHTLASDMLQLHLISAEQAAEHPGRHQLTRSVGGDPFLKTDVFRQQAMPGDTYLLCSDGLWSELKEEEIRAALEGPDISRECEKLVRFALSGGAPDNITAIMFRIDVVGKQAASPFSWRSLLGKG</sequence>
<dbReference type="PANTHER" id="PTHR13832:SF827">
    <property type="entry name" value="PROTEIN PHOSPHATASE 1L"/>
    <property type="match status" value="1"/>
</dbReference>
<dbReference type="PROSITE" id="PS51746">
    <property type="entry name" value="PPM_2"/>
    <property type="match status" value="1"/>
</dbReference>
<protein>
    <submittedName>
        <fullName evidence="2">Protein phosphatase 2C domain protein</fullName>
    </submittedName>
</protein>
<gene>
    <name evidence="2" type="ordered locus">Mboo_0438</name>
</gene>
<dbReference type="HOGENOM" id="CLU_034545_3_2_2"/>
<dbReference type="Pfam" id="PF13672">
    <property type="entry name" value="PP2C_2"/>
    <property type="match status" value="1"/>
</dbReference>
<evidence type="ECO:0000259" key="1">
    <source>
        <dbReference type="PROSITE" id="PS51746"/>
    </source>
</evidence>
<dbReference type="InterPro" id="IPR001932">
    <property type="entry name" value="PPM-type_phosphatase-like_dom"/>
</dbReference>
<dbReference type="Proteomes" id="UP000002408">
    <property type="component" value="Chromosome"/>
</dbReference>
<dbReference type="KEGG" id="mbn:Mboo_0438"/>
<dbReference type="GO" id="GO:0004722">
    <property type="term" value="F:protein serine/threonine phosphatase activity"/>
    <property type="evidence" value="ECO:0007669"/>
    <property type="project" value="InterPro"/>
</dbReference>
<keyword evidence="3" id="KW-1185">Reference proteome</keyword>
<dbReference type="OrthoDB" id="198002at2157"/>
<dbReference type="PANTHER" id="PTHR13832">
    <property type="entry name" value="PROTEIN PHOSPHATASE 2C"/>
    <property type="match status" value="1"/>
</dbReference>
<dbReference type="SMART" id="SM00332">
    <property type="entry name" value="PP2Cc"/>
    <property type="match status" value="1"/>
</dbReference>
<dbReference type="eggNOG" id="arCOG05302">
    <property type="taxonomic scope" value="Archaea"/>
</dbReference>
<dbReference type="STRING" id="456442.Mboo_0438"/>
<dbReference type="CDD" id="cd00143">
    <property type="entry name" value="PP2Cc"/>
    <property type="match status" value="1"/>
</dbReference>
<dbReference type="Gene3D" id="3.60.40.10">
    <property type="entry name" value="PPM-type phosphatase domain"/>
    <property type="match status" value="1"/>
</dbReference>
<name>A7I5E6_METB6</name>
<dbReference type="SMART" id="SM00331">
    <property type="entry name" value="PP2C_SIG"/>
    <property type="match status" value="1"/>
</dbReference>
<feature type="domain" description="PPM-type phosphatase" evidence="1">
    <location>
        <begin position="23"/>
        <end position="267"/>
    </location>
</feature>
<reference evidence="3" key="1">
    <citation type="journal article" date="2015" name="Microbiology">
        <title>Genome of Methanoregula boonei 6A8 reveals adaptations to oligotrophic peatland environments.</title>
        <authorList>
            <person name="Braeuer S."/>
            <person name="Cadillo-Quiroz H."/>
            <person name="Kyrpides N."/>
            <person name="Woyke T."/>
            <person name="Goodwin L."/>
            <person name="Detter C."/>
            <person name="Podell S."/>
            <person name="Yavitt J.B."/>
            <person name="Zinder S.H."/>
        </authorList>
    </citation>
    <scope>NUCLEOTIDE SEQUENCE [LARGE SCALE GENOMIC DNA]</scope>
    <source>
        <strain evidence="3">DSM 21154 / JCM 14090 / 6A8</strain>
    </source>
</reference>
<dbReference type="AlphaFoldDB" id="A7I5E6"/>
<dbReference type="InterPro" id="IPR036457">
    <property type="entry name" value="PPM-type-like_dom_sf"/>
</dbReference>
<dbReference type="RefSeq" id="WP_011991445.1">
    <property type="nucleotide sequence ID" value="NC_009712.1"/>
</dbReference>
<accession>A7I5E6</accession>
<organism evidence="2 3">
    <name type="scientific">Methanoregula boonei (strain DSM 21154 / JCM 14090 / 6A8)</name>
    <dbReference type="NCBI Taxonomy" id="456442"/>
    <lineage>
        <taxon>Archaea</taxon>
        <taxon>Methanobacteriati</taxon>
        <taxon>Methanobacteriota</taxon>
        <taxon>Stenosarchaea group</taxon>
        <taxon>Methanomicrobia</taxon>
        <taxon>Methanomicrobiales</taxon>
        <taxon>Methanoregulaceae</taxon>
        <taxon>Methanoregula</taxon>
    </lineage>
</organism>
<evidence type="ECO:0000313" key="3">
    <source>
        <dbReference type="Proteomes" id="UP000002408"/>
    </source>
</evidence>
<evidence type="ECO:0000313" key="2">
    <source>
        <dbReference type="EMBL" id="ABS54957.1"/>
    </source>
</evidence>
<dbReference type="GeneID" id="5411871"/>
<dbReference type="InterPro" id="IPR015655">
    <property type="entry name" value="PP2C"/>
</dbReference>
<proteinExistence type="predicted"/>
<dbReference type="SUPFAM" id="SSF81606">
    <property type="entry name" value="PP2C-like"/>
    <property type="match status" value="1"/>
</dbReference>
<dbReference type="EMBL" id="CP000780">
    <property type="protein sequence ID" value="ABS54957.1"/>
    <property type="molecule type" value="Genomic_DNA"/>
</dbReference>